<keyword evidence="1" id="KW-0812">Transmembrane</keyword>
<dbReference type="EMBL" id="CP125292">
    <property type="protein sequence ID" value="WHM21138.1"/>
    <property type="molecule type" value="Genomic_DNA"/>
</dbReference>
<dbReference type="STRING" id="483913.AN935_07710"/>
<dbReference type="RefSeq" id="WP_003245500.1">
    <property type="nucleotide sequence ID" value="NZ_AP024621.1"/>
</dbReference>
<dbReference type="EMBL" id="JXBC01000002">
    <property type="protein sequence ID" value="KIU12481.1"/>
    <property type="molecule type" value="Genomic_DNA"/>
</dbReference>
<sequence length="62" mass="6732">MKKMNWLLLLFAFAAVFSIMLIGVFIAEKSPAGIIASIVLVCAVMGGGFTLKKKMREQGLLD</sequence>
<reference evidence="3 8" key="2">
    <citation type="submission" date="2015-09" db="EMBL/GenBank/DDBJ databases">
        <title>Spore heat resistance.</title>
        <authorList>
            <person name="Boekhorst J."/>
            <person name="Berendsen E.M."/>
            <person name="Wells-Bennik M.H."/>
            <person name="Kuipers O.P."/>
        </authorList>
    </citation>
    <scope>NUCLEOTIDE SEQUENCE [LARGE SCALE GENOMIC DNA]</scope>
    <source>
        <strain evidence="3 8">B4122</strain>
    </source>
</reference>
<reference evidence="2 7" key="1">
    <citation type="submission" date="2014-12" db="EMBL/GenBank/DDBJ databases">
        <title>Comparative genome analysis of Bacillus coagulans HM-08, Clostridium butyricum HM-68, Bacillus subtilis HM-66 and Bacillus licheniformis BL-09.</title>
        <authorList>
            <person name="Zhang H."/>
        </authorList>
    </citation>
    <scope>NUCLEOTIDE SEQUENCE [LARGE SCALE GENOMIC DNA]</scope>
    <source>
        <strain evidence="2 7">HM-66</strain>
    </source>
</reference>
<dbReference type="InterPro" id="IPR035211">
    <property type="entry name" value="DUF5325"/>
</dbReference>
<protein>
    <submittedName>
        <fullName evidence="4">YlaF family protein</fullName>
    </submittedName>
</protein>
<evidence type="ECO:0000313" key="8">
    <source>
        <dbReference type="Proteomes" id="UP000076442"/>
    </source>
</evidence>
<evidence type="ECO:0000313" key="5">
    <source>
        <dbReference type="EMBL" id="WEY83891.1"/>
    </source>
</evidence>
<reference evidence="6" key="5">
    <citation type="submission" date="2023-05" db="EMBL/GenBank/DDBJ databases">
        <title>Complete genome sequence of Bacillus subtilis SRCM117797 isolated from Soybean paste.</title>
        <authorList>
            <person name="Abraha H.B."/>
            <person name="Kim K.-P."/>
            <person name="Ryu M.-S."/>
            <person name="Jeong D.-Y."/>
        </authorList>
    </citation>
    <scope>NUCLEOTIDE SEQUENCE</scope>
    <source>
        <strain evidence="6">SRCM117797</strain>
    </source>
</reference>
<evidence type="ECO:0000313" key="2">
    <source>
        <dbReference type="EMBL" id="KIU12481.1"/>
    </source>
</evidence>
<feature type="transmembrane region" description="Helical" evidence="1">
    <location>
        <begin position="7"/>
        <end position="26"/>
    </location>
</feature>
<dbReference type="SMR" id="A0A085CB86"/>
<feature type="transmembrane region" description="Helical" evidence="1">
    <location>
        <begin position="32"/>
        <end position="51"/>
    </location>
</feature>
<gene>
    <name evidence="5" type="primary">ylaF</name>
    <name evidence="3" type="ORF">B4122_3481</name>
    <name evidence="4" type="ORF">J5227_17240</name>
    <name evidence="5" type="ORF">P5633_16260</name>
    <name evidence="6" type="ORF">QL281_20565</name>
    <name evidence="2" type="ORF">SC09_Contig19orf00976</name>
</gene>
<dbReference type="Pfam" id="PF17259">
    <property type="entry name" value="DUF5325"/>
    <property type="match status" value="1"/>
</dbReference>
<keyword evidence="1" id="KW-0472">Membrane</keyword>
<evidence type="ECO:0000256" key="1">
    <source>
        <dbReference type="SAM" id="Phobius"/>
    </source>
</evidence>
<organism evidence="2 7">
    <name type="scientific">Bacillus subtilis</name>
    <dbReference type="NCBI Taxonomy" id="1423"/>
    <lineage>
        <taxon>Bacteria</taxon>
        <taxon>Bacillati</taxon>
        <taxon>Bacillota</taxon>
        <taxon>Bacilli</taxon>
        <taxon>Bacillales</taxon>
        <taxon>Bacillaceae</taxon>
        <taxon>Bacillus</taxon>
    </lineage>
</organism>
<dbReference type="EMBL" id="JAGFPW010000019">
    <property type="protein sequence ID" value="MBO3796004.1"/>
    <property type="molecule type" value="Genomic_DNA"/>
</dbReference>
<dbReference type="Proteomes" id="UP001214898">
    <property type="component" value="Chromosome"/>
</dbReference>
<evidence type="ECO:0000313" key="6">
    <source>
        <dbReference type="EMBL" id="WHM21138.1"/>
    </source>
</evidence>
<name>A0A085CB86_BACIU</name>
<dbReference type="PATRIC" id="fig|1423.134.peg.3078"/>
<evidence type="ECO:0000313" key="4">
    <source>
        <dbReference type="EMBL" id="MBO3796004.1"/>
    </source>
</evidence>
<dbReference type="EMBL" id="LJZV01000018">
    <property type="protein sequence ID" value="KZD90113.1"/>
    <property type="molecule type" value="Genomic_DNA"/>
</dbReference>
<proteinExistence type="predicted"/>
<evidence type="ECO:0000313" key="3">
    <source>
        <dbReference type="EMBL" id="KZD90113.1"/>
    </source>
</evidence>
<reference evidence="4" key="3">
    <citation type="submission" date="2021-03" db="EMBL/GenBank/DDBJ databases">
        <title>Isolation of Bacillus subtilis from fermented food sample.</title>
        <authorList>
            <person name="Lakshmanan V."/>
            <person name="Athira K."/>
            <person name="Rajagopal K."/>
        </authorList>
    </citation>
    <scope>NUCLEOTIDE SEQUENCE</scope>
    <source>
        <strain evidence="4">S1</strain>
    </source>
</reference>
<accession>A0A085CB86</accession>
<evidence type="ECO:0000313" key="7">
    <source>
        <dbReference type="Proteomes" id="UP000032247"/>
    </source>
</evidence>
<reference evidence="5" key="4">
    <citation type="submission" date="2023-03" db="EMBL/GenBank/DDBJ databases">
        <title>Complete genome sequences of 52 Bacillus and Priestia strains isolated from West-African fermentations and 26 reference strains from the DSMZ collection.</title>
        <authorList>
            <person name="Wiedenbein E.S."/>
            <person name="Canoy T.S."/>
            <person name="Hui Y."/>
            <person name="Parkouda C."/>
            <person name="Dawende C."/>
            <person name="Ametefe E."/>
            <person name="Jespersen L."/>
            <person name="Nielsen D.S."/>
        </authorList>
    </citation>
    <scope>NUCLEOTIDE SEQUENCE</scope>
    <source>
        <strain evidence="5">PRO56</strain>
    </source>
</reference>
<keyword evidence="1" id="KW-1133">Transmembrane helix</keyword>
<dbReference type="AlphaFoldDB" id="A0A085CB86"/>
<dbReference type="EMBL" id="CP120576">
    <property type="protein sequence ID" value="WEY83891.1"/>
    <property type="molecule type" value="Genomic_DNA"/>
</dbReference>
<dbReference type="Proteomes" id="UP000032247">
    <property type="component" value="Unassembled WGS sequence"/>
</dbReference>
<dbReference type="Proteomes" id="UP001229422">
    <property type="component" value="Chromosome"/>
</dbReference>
<dbReference type="Proteomes" id="UP000076442">
    <property type="component" value="Unassembled WGS sequence"/>
</dbReference>
<dbReference type="Proteomes" id="UP000665181">
    <property type="component" value="Unassembled WGS sequence"/>
</dbReference>